<name>A0A549TI87_9HYPH</name>
<dbReference type="EMBL" id="VJMG01000003">
    <property type="protein sequence ID" value="TRL42964.1"/>
    <property type="molecule type" value="Genomic_DNA"/>
</dbReference>
<dbReference type="Proteomes" id="UP000316801">
    <property type="component" value="Unassembled WGS sequence"/>
</dbReference>
<reference evidence="2 3" key="1">
    <citation type="submission" date="2019-07" db="EMBL/GenBank/DDBJ databases">
        <title>Ln-dependent methylotrophs.</title>
        <authorList>
            <person name="Tani A."/>
        </authorList>
    </citation>
    <scope>NUCLEOTIDE SEQUENCE [LARGE SCALE GENOMIC DNA]</scope>
    <source>
        <strain evidence="2 3">SM12</strain>
    </source>
</reference>
<feature type="region of interest" description="Disordered" evidence="1">
    <location>
        <begin position="1"/>
        <end position="68"/>
    </location>
</feature>
<sequence>MSATDESNPQNQDQRRHQPTETELRTARAAQKLRENLMRRKQQARARRSGQADLTEGLPAARADESST</sequence>
<evidence type="ECO:0000313" key="3">
    <source>
        <dbReference type="Proteomes" id="UP000316801"/>
    </source>
</evidence>
<gene>
    <name evidence="2" type="ORF">FNA46_00690</name>
</gene>
<accession>A0A549TI87</accession>
<keyword evidence="3" id="KW-1185">Reference proteome</keyword>
<dbReference type="RefSeq" id="WP_142880413.1">
    <property type="nucleotide sequence ID" value="NZ_VJMG01000003.1"/>
</dbReference>
<dbReference type="AlphaFoldDB" id="A0A549TI87"/>
<feature type="compositionally biased region" description="Basic and acidic residues" evidence="1">
    <location>
        <begin position="13"/>
        <end position="38"/>
    </location>
</feature>
<organism evidence="2 3">
    <name type="scientific">Rhizobium straminoryzae</name>
    <dbReference type="NCBI Taxonomy" id="1387186"/>
    <lineage>
        <taxon>Bacteria</taxon>
        <taxon>Pseudomonadati</taxon>
        <taxon>Pseudomonadota</taxon>
        <taxon>Alphaproteobacteria</taxon>
        <taxon>Hyphomicrobiales</taxon>
        <taxon>Rhizobiaceae</taxon>
        <taxon>Rhizobium/Agrobacterium group</taxon>
        <taxon>Rhizobium</taxon>
    </lineage>
</organism>
<evidence type="ECO:0000313" key="2">
    <source>
        <dbReference type="EMBL" id="TRL42964.1"/>
    </source>
</evidence>
<protein>
    <submittedName>
        <fullName evidence="2">Uncharacterized protein</fullName>
    </submittedName>
</protein>
<evidence type="ECO:0000256" key="1">
    <source>
        <dbReference type="SAM" id="MobiDB-lite"/>
    </source>
</evidence>
<feature type="compositionally biased region" description="Basic residues" evidence="1">
    <location>
        <begin position="39"/>
        <end position="48"/>
    </location>
</feature>
<comment type="caution">
    <text evidence="2">The sequence shown here is derived from an EMBL/GenBank/DDBJ whole genome shotgun (WGS) entry which is preliminary data.</text>
</comment>
<proteinExistence type="predicted"/>
<feature type="compositionally biased region" description="Polar residues" evidence="1">
    <location>
        <begin position="1"/>
        <end position="12"/>
    </location>
</feature>